<evidence type="ECO:0000313" key="2">
    <source>
        <dbReference type="EMBL" id="KAE9162091.1"/>
    </source>
</evidence>
<dbReference type="AlphaFoldDB" id="A0A6A3V8N6"/>
<organism evidence="2 3">
    <name type="scientific">Phytophthora fragariae</name>
    <dbReference type="NCBI Taxonomy" id="53985"/>
    <lineage>
        <taxon>Eukaryota</taxon>
        <taxon>Sar</taxon>
        <taxon>Stramenopiles</taxon>
        <taxon>Oomycota</taxon>
        <taxon>Peronosporomycetes</taxon>
        <taxon>Peronosporales</taxon>
        <taxon>Peronosporaceae</taxon>
        <taxon>Phytophthora</taxon>
    </lineage>
</organism>
<dbReference type="Proteomes" id="UP000433483">
    <property type="component" value="Unassembled WGS sequence"/>
</dbReference>
<protein>
    <submittedName>
        <fullName evidence="2">Uncharacterized protein</fullName>
    </submittedName>
</protein>
<feature type="region of interest" description="Disordered" evidence="1">
    <location>
        <begin position="69"/>
        <end position="89"/>
    </location>
</feature>
<comment type="caution">
    <text evidence="2">The sequence shown here is derived from an EMBL/GenBank/DDBJ whole genome shotgun (WGS) entry which is preliminary data.</text>
</comment>
<keyword evidence="3" id="KW-1185">Reference proteome</keyword>
<accession>A0A6A3V8N6</accession>
<dbReference type="EMBL" id="QXGB01005846">
    <property type="protein sequence ID" value="KAE9162091.1"/>
    <property type="molecule type" value="Genomic_DNA"/>
</dbReference>
<reference evidence="2 3" key="1">
    <citation type="submission" date="2018-08" db="EMBL/GenBank/DDBJ databases">
        <title>Genomic investigation of the strawberry pathogen Phytophthora fragariae indicates pathogenicity is determined by transcriptional variation in three key races.</title>
        <authorList>
            <person name="Adams T.M."/>
            <person name="Armitage A.D."/>
            <person name="Sobczyk M.K."/>
            <person name="Bates H.J."/>
            <person name="Dunwell J.M."/>
            <person name="Nellist C.F."/>
            <person name="Harrison R.J."/>
        </authorList>
    </citation>
    <scope>NUCLEOTIDE SEQUENCE [LARGE SCALE GENOMIC DNA]</scope>
    <source>
        <strain evidence="2 3">NOV-27</strain>
    </source>
</reference>
<feature type="region of interest" description="Disordered" evidence="1">
    <location>
        <begin position="118"/>
        <end position="137"/>
    </location>
</feature>
<gene>
    <name evidence="2" type="ORF">PF005_g30993</name>
</gene>
<name>A0A6A3V8N6_9STRA</name>
<evidence type="ECO:0000313" key="3">
    <source>
        <dbReference type="Proteomes" id="UP000433483"/>
    </source>
</evidence>
<evidence type="ECO:0000256" key="1">
    <source>
        <dbReference type="SAM" id="MobiDB-lite"/>
    </source>
</evidence>
<proteinExistence type="predicted"/>
<sequence>MEQLERGSSNANFSADFGAGATLPATTVDCPTYEDLLAAIGGLISFGDALWYDHARRLLSRVKRSSVVRSPTCSSIPPTGGTTSTKPSAPWTITAQIGKLLSTASRCGWLRRRPVPPMGPSRFSHHDRVVPPHAGVSRRTPIMPERIRRLIPRDRDGREPCLRFMGGGMCYGGSAERCAHQQRTHRWDGRLPRELQEFIDRTYRSGPRQSVRREHS</sequence>
<dbReference type="OrthoDB" id="125408at2759"/>